<protein>
    <submittedName>
        <fullName evidence="2">Uncharacterized protein</fullName>
    </submittedName>
</protein>
<sequence length="230" mass="25936">MGSSNSRPKICQVAPSHSQPMEEEPSLFPTSPWMITAVKVAEMHEKRIVGQRKTNHLPPLTGRHTISNSVHLEPGQGMERWACPLLFHSQPGRALWHKQNTTDLITVLLEWKVCWGAAVLPSTLGSIIRGHMKGLLLAQTMFSRQATKKRQAQQRCFRESRGKQKRVYTSYLGGDETEGRQRVWLVSRPVQQNIFWDESEGEILEGCGDARAYLSVSDCKENTIDSLSQG</sequence>
<dbReference type="Proteomes" id="UP001558613">
    <property type="component" value="Unassembled WGS sequence"/>
</dbReference>
<organism evidence="2 3">
    <name type="scientific">Cirrhinus molitorella</name>
    <name type="common">mud carp</name>
    <dbReference type="NCBI Taxonomy" id="172907"/>
    <lineage>
        <taxon>Eukaryota</taxon>
        <taxon>Metazoa</taxon>
        <taxon>Chordata</taxon>
        <taxon>Craniata</taxon>
        <taxon>Vertebrata</taxon>
        <taxon>Euteleostomi</taxon>
        <taxon>Actinopterygii</taxon>
        <taxon>Neopterygii</taxon>
        <taxon>Teleostei</taxon>
        <taxon>Ostariophysi</taxon>
        <taxon>Cypriniformes</taxon>
        <taxon>Cyprinidae</taxon>
        <taxon>Labeoninae</taxon>
        <taxon>Labeonini</taxon>
        <taxon>Cirrhinus</taxon>
    </lineage>
</organism>
<accession>A0ABR3LYZ2</accession>
<evidence type="ECO:0000313" key="3">
    <source>
        <dbReference type="Proteomes" id="UP001558613"/>
    </source>
</evidence>
<evidence type="ECO:0000313" key="2">
    <source>
        <dbReference type="EMBL" id="KAL1258109.1"/>
    </source>
</evidence>
<gene>
    <name evidence="2" type="ORF">QQF64_011353</name>
</gene>
<keyword evidence="3" id="KW-1185">Reference proteome</keyword>
<evidence type="ECO:0000256" key="1">
    <source>
        <dbReference type="SAM" id="MobiDB-lite"/>
    </source>
</evidence>
<comment type="caution">
    <text evidence="2">The sequence shown here is derived from an EMBL/GenBank/DDBJ whole genome shotgun (WGS) entry which is preliminary data.</text>
</comment>
<reference evidence="2 3" key="1">
    <citation type="submission" date="2023-09" db="EMBL/GenBank/DDBJ databases">
        <authorList>
            <person name="Wang M."/>
        </authorList>
    </citation>
    <scope>NUCLEOTIDE SEQUENCE [LARGE SCALE GENOMIC DNA]</scope>
    <source>
        <strain evidence="2">GT-2023</strain>
        <tissue evidence="2">Liver</tissue>
    </source>
</reference>
<dbReference type="EMBL" id="JAYMGO010000017">
    <property type="protein sequence ID" value="KAL1258109.1"/>
    <property type="molecule type" value="Genomic_DNA"/>
</dbReference>
<proteinExistence type="predicted"/>
<feature type="region of interest" description="Disordered" evidence="1">
    <location>
        <begin position="1"/>
        <end position="27"/>
    </location>
</feature>
<name>A0ABR3LYZ2_9TELE</name>